<dbReference type="AlphaFoldDB" id="A0A0U0SPP1"/>
<evidence type="ECO:0000313" key="3">
    <source>
        <dbReference type="Proteomes" id="UP000038802"/>
    </source>
</evidence>
<evidence type="ECO:0000313" key="4">
    <source>
        <dbReference type="Proteomes" id="UP000039021"/>
    </source>
</evidence>
<proteinExistence type="predicted"/>
<protein>
    <submittedName>
        <fullName evidence="1">Uncharacterized protein</fullName>
    </submittedName>
</protein>
<reference evidence="2" key="3">
    <citation type="submission" date="2015-03" db="EMBL/GenBank/DDBJ databases">
        <authorList>
            <consortium name="Pathogen Informatics"/>
            <person name="Murphy D."/>
        </authorList>
    </citation>
    <scope>NUCLEOTIDE SEQUENCE</scope>
    <source>
        <strain evidence="2">N09902308</strain>
    </source>
</reference>
<gene>
    <name evidence="1" type="ORF">ERS007703_01074</name>
    <name evidence="2" type="ORF">ERS007739_00382</name>
</gene>
<dbReference type="Proteomes" id="UP000038802">
    <property type="component" value="Unassembled WGS sequence"/>
</dbReference>
<sequence length="68" mass="7689">MRADLPQHRRLVAHHADPFEQETMHRHQDASATPALMRLHRDYDDCRLVASIAGRSARARVTASSTAQ</sequence>
<reference evidence="1" key="2">
    <citation type="submission" date="2015-03" db="EMBL/GenBank/DDBJ databases">
        <authorList>
            <person name="Murphy D."/>
        </authorList>
    </citation>
    <scope>NUCLEOTIDE SEQUENCE [LARGE SCALE GENOMIC DNA]</scope>
    <source>
        <strain evidence="1">K00500041</strain>
    </source>
</reference>
<dbReference type="EMBL" id="CSBK01000107">
    <property type="protein sequence ID" value="COW94918.1"/>
    <property type="molecule type" value="Genomic_DNA"/>
</dbReference>
<reference evidence="3 4" key="1">
    <citation type="submission" date="2015-03" db="EMBL/GenBank/DDBJ databases">
        <authorList>
            <consortium name="Pathogen Informatics"/>
        </authorList>
    </citation>
    <scope>NUCLEOTIDE SEQUENCE [LARGE SCALE GENOMIC DNA]</scope>
    <source>
        <strain evidence="3">K00500041</strain>
        <strain evidence="4">N09902308</strain>
    </source>
</reference>
<evidence type="ECO:0000313" key="1">
    <source>
        <dbReference type="EMBL" id="COV29969.1"/>
    </source>
</evidence>
<dbReference type="EMBL" id="CSAE01000081">
    <property type="protein sequence ID" value="COV29969.1"/>
    <property type="molecule type" value="Genomic_DNA"/>
</dbReference>
<dbReference type="Proteomes" id="UP000039021">
    <property type="component" value="Unassembled WGS sequence"/>
</dbReference>
<evidence type="ECO:0000313" key="2">
    <source>
        <dbReference type="EMBL" id="COW94918.1"/>
    </source>
</evidence>
<name>A0A0U0SPP1_MYCTX</name>
<organism evidence="1 3">
    <name type="scientific">Mycobacterium tuberculosis</name>
    <dbReference type="NCBI Taxonomy" id="1773"/>
    <lineage>
        <taxon>Bacteria</taxon>
        <taxon>Bacillati</taxon>
        <taxon>Actinomycetota</taxon>
        <taxon>Actinomycetes</taxon>
        <taxon>Mycobacteriales</taxon>
        <taxon>Mycobacteriaceae</taxon>
        <taxon>Mycobacterium</taxon>
        <taxon>Mycobacterium tuberculosis complex</taxon>
    </lineage>
</organism>
<accession>A0A0U0SPP1</accession>